<accession>A0A5B8LZM1</accession>
<dbReference type="OrthoDB" id="3232131at2"/>
<keyword evidence="2" id="KW-0238">DNA-binding</keyword>
<evidence type="ECO:0000259" key="4">
    <source>
        <dbReference type="PROSITE" id="PS50987"/>
    </source>
</evidence>
<dbReference type="AlphaFoldDB" id="A0A5B8LZM1"/>
<dbReference type="InterPro" id="IPR051011">
    <property type="entry name" value="Metal_resp_trans_reg"/>
</dbReference>
<dbReference type="CDD" id="cd00090">
    <property type="entry name" value="HTH_ARSR"/>
    <property type="match status" value="1"/>
</dbReference>
<dbReference type="PANTHER" id="PTHR43132">
    <property type="entry name" value="ARSENICAL RESISTANCE OPERON REPRESSOR ARSR-RELATED"/>
    <property type="match status" value="1"/>
</dbReference>
<protein>
    <submittedName>
        <fullName evidence="5">Helix-turn-helix transcriptional regulator</fullName>
    </submittedName>
</protein>
<reference evidence="5 6" key="1">
    <citation type="submission" date="2019-07" db="EMBL/GenBank/DDBJ databases">
        <title>Full genome sequence of Humibacter sp. WJ7-1.</title>
        <authorList>
            <person name="Im W.-T."/>
        </authorList>
    </citation>
    <scope>NUCLEOTIDE SEQUENCE [LARGE SCALE GENOMIC DNA]</scope>
    <source>
        <strain evidence="5 6">WJ7-1</strain>
    </source>
</reference>
<sequence>MWWDLSVSAEPGLAEAADLFKVLGNESRLRLLRLLSESPATVGRLTEATGMSQPLVSQHLRTLRQAGLVTAERRGKEVTYQVADLHVTHVIADAVVHVQEPRGLGSAHRHELSEESA</sequence>
<dbReference type="NCBIfam" id="NF033788">
    <property type="entry name" value="HTH_metalloreg"/>
    <property type="match status" value="1"/>
</dbReference>
<gene>
    <name evidence="5" type="ORF">FPZ11_01105</name>
</gene>
<dbReference type="PANTHER" id="PTHR43132:SF2">
    <property type="entry name" value="ARSENICAL RESISTANCE OPERON REPRESSOR ARSR-RELATED"/>
    <property type="match status" value="1"/>
</dbReference>
<dbReference type="Gene3D" id="1.10.10.10">
    <property type="entry name" value="Winged helix-like DNA-binding domain superfamily/Winged helix DNA-binding domain"/>
    <property type="match status" value="1"/>
</dbReference>
<keyword evidence="6" id="KW-1185">Reference proteome</keyword>
<evidence type="ECO:0000313" key="6">
    <source>
        <dbReference type="Proteomes" id="UP000320216"/>
    </source>
</evidence>
<dbReference type="KEGG" id="huw:FPZ11_01105"/>
<dbReference type="Pfam" id="PF01022">
    <property type="entry name" value="HTH_5"/>
    <property type="match status" value="1"/>
</dbReference>
<dbReference type="PROSITE" id="PS50987">
    <property type="entry name" value="HTH_ARSR_2"/>
    <property type="match status" value="1"/>
</dbReference>
<evidence type="ECO:0000313" key="5">
    <source>
        <dbReference type="EMBL" id="QDZ13583.1"/>
    </source>
</evidence>
<dbReference type="Proteomes" id="UP000320216">
    <property type="component" value="Chromosome"/>
</dbReference>
<dbReference type="InterPro" id="IPR001845">
    <property type="entry name" value="HTH_ArsR_DNA-bd_dom"/>
</dbReference>
<keyword evidence="1" id="KW-0805">Transcription regulation</keyword>
<keyword evidence="3" id="KW-0804">Transcription</keyword>
<dbReference type="GO" id="GO:0003700">
    <property type="term" value="F:DNA-binding transcription factor activity"/>
    <property type="evidence" value="ECO:0007669"/>
    <property type="project" value="InterPro"/>
</dbReference>
<evidence type="ECO:0000256" key="1">
    <source>
        <dbReference type="ARBA" id="ARBA00023015"/>
    </source>
</evidence>
<evidence type="ECO:0000256" key="3">
    <source>
        <dbReference type="ARBA" id="ARBA00023163"/>
    </source>
</evidence>
<dbReference type="PRINTS" id="PR00778">
    <property type="entry name" value="HTHARSR"/>
</dbReference>
<name>A0A5B8LZM1_9MICO</name>
<proteinExistence type="predicted"/>
<feature type="domain" description="HTH arsR-type" evidence="4">
    <location>
        <begin position="8"/>
        <end position="102"/>
    </location>
</feature>
<dbReference type="GO" id="GO:0003677">
    <property type="term" value="F:DNA binding"/>
    <property type="evidence" value="ECO:0007669"/>
    <property type="project" value="UniProtKB-KW"/>
</dbReference>
<dbReference type="InterPro" id="IPR036390">
    <property type="entry name" value="WH_DNA-bd_sf"/>
</dbReference>
<dbReference type="SUPFAM" id="SSF46785">
    <property type="entry name" value="Winged helix' DNA-binding domain"/>
    <property type="match status" value="1"/>
</dbReference>
<dbReference type="EMBL" id="CP042305">
    <property type="protein sequence ID" value="QDZ13583.1"/>
    <property type="molecule type" value="Genomic_DNA"/>
</dbReference>
<dbReference type="InterPro" id="IPR036388">
    <property type="entry name" value="WH-like_DNA-bd_sf"/>
</dbReference>
<dbReference type="InterPro" id="IPR011991">
    <property type="entry name" value="ArsR-like_HTH"/>
</dbReference>
<dbReference type="SMART" id="SM00418">
    <property type="entry name" value="HTH_ARSR"/>
    <property type="match status" value="1"/>
</dbReference>
<organism evidence="5 6">
    <name type="scientific">Humibacter ginsenosidimutans</name>
    <dbReference type="NCBI Taxonomy" id="2599293"/>
    <lineage>
        <taxon>Bacteria</taxon>
        <taxon>Bacillati</taxon>
        <taxon>Actinomycetota</taxon>
        <taxon>Actinomycetes</taxon>
        <taxon>Micrococcales</taxon>
        <taxon>Microbacteriaceae</taxon>
        <taxon>Humibacter</taxon>
    </lineage>
</organism>
<evidence type="ECO:0000256" key="2">
    <source>
        <dbReference type="ARBA" id="ARBA00023125"/>
    </source>
</evidence>